<name>A0AAN7J9F1_9MYRT</name>
<evidence type="ECO:0000313" key="2">
    <source>
        <dbReference type="EMBL" id="KAK4741831.1"/>
    </source>
</evidence>
<proteinExistence type="predicted"/>
<dbReference type="Proteomes" id="UP001345219">
    <property type="component" value="Chromosome 19"/>
</dbReference>
<keyword evidence="1" id="KW-1133">Transmembrane helix</keyword>
<evidence type="ECO:0000313" key="3">
    <source>
        <dbReference type="Proteomes" id="UP001345219"/>
    </source>
</evidence>
<keyword evidence="1" id="KW-0472">Membrane</keyword>
<dbReference type="EMBL" id="JAXIOK010000024">
    <property type="protein sequence ID" value="KAK4741831.1"/>
    <property type="molecule type" value="Genomic_DNA"/>
</dbReference>
<organism evidence="2 3">
    <name type="scientific">Trapa incisa</name>
    <dbReference type="NCBI Taxonomy" id="236973"/>
    <lineage>
        <taxon>Eukaryota</taxon>
        <taxon>Viridiplantae</taxon>
        <taxon>Streptophyta</taxon>
        <taxon>Embryophyta</taxon>
        <taxon>Tracheophyta</taxon>
        <taxon>Spermatophyta</taxon>
        <taxon>Magnoliopsida</taxon>
        <taxon>eudicotyledons</taxon>
        <taxon>Gunneridae</taxon>
        <taxon>Pentapetalae</taxon>
        <taxon>rosids</taxon>
        <taxon>malvids</taxon>
        <taxon>Myrtales</taxon>
        <taxon>Lythraceae</taxon>
        <taxon>Trapa</taxon>
    </lineage>
</organism>
<accession>A0AAN7J9F1</accession>
<keyword evidence="3" id="KW-1185">Reference proteome</keyword>
<keyword evidence="1" id="KW-0812">Transmembrane</keyword>
<reference evidence="2 3" key="1">
    <citation type="journal article" date="2023" name="Hortic Res">
        <title>Pangenome of water caltrop reveals structural variations and asymmetric subgenome divergence after allopolyploidization.</title>
        <authorList>
            <person name="Zhang X."/>
            <person name="Chen Y."/>
            <person name="Wang L."/>
            <person name="Yuan Y."/>
            <person name="Fang M."/>
            <person name="Shi L."/>
            <person name="Lu R."/>
            <person name="Comes H.P."/>
            <person name="Ma Y."/>
            <person name="Chen Y."/>
            <person name="Huang G."/>
            <person name="Zhou Y."/>
            <person name="Zheng Z."/>
            <person name="Qiu Y."/>
        </authorList>
    </citation>
    <scope>NUCLEOTIDE SEQUENCE [LARGE SCALE GENOMIC DNA]</scope>
    <source>
        <tissue evidence="2">Roots</tissue>
    </source>
</reference>
<evidence type="ECO:0000256" key="1">
    <source>
        <dbReference type="SAM" id="Phobius"/>
    </source>
</evidence>
<comment type="caution">
    <text evidence="2">The sequence shown here is derived from an EMBL/GenBank/DDBJ whole genome shotgun (WGS) entry which is preliminary data.</text>
</comment>
<feature type="transmembrane region" description="Helical" evidence="1">
    <location>
        <begin position="12"/>
        <end position="32"/>
    </location>
</feature>
<gene>
    <name evidence="2" type="ORF">SAY87_025419</name>
</gene>
<sequence length="110" mass="12146">MNFSTHLKRRMRFYQVILVLILEVVLGFNLIFDAISCFRLLLNLLTAREAFQVIDSLPSAGTHFAAVCVARDGSMGCKCFTPKKLTVMKTIPYVGDESISGTHGAIVCGF</sequence>
<dbReference type="AlphaFoldDB" id="A0AAN7J9F1"/>
<protein>
    <submittedName>
        <fullName evidence="2">Uncharacterized protein</fullName>
    </submittedName>
</protein>